<dbReference type="PANTHER" id="PTHR10138:SF0">
    <property type="entry name" value="TRYPTOPHAN 2,3-DIOXYGENASE"/>
    <property type="match status" value="1"/>
</dbReference>
<keyword evidence="2" id="KW-1185">Reference proteome</keyword>
<dbReference type="PANTHER" id="PTHR10138">
    <property type="entry name" value="TRYPTOPHAN 2,3-DIOXYGENASE"/>
    <property type="match status" value="1"/>
</dbReference>
<organism evidence="1 2">
    <name type="scientific">Chryseosolibacter indicus</name>
    <dbReference type="NCBI Taxonomy" id="2782351"/>
    <lineage>
        <taxon>Bacteria</taxon>
        <taxon>Pseudomonadati</taxon>
        <taxon>Bacteroidota</taxon>
        <taxon>Cytophagia</taxon>
        <taxon>Cytophagales</taxon>
        <taxon>Chryseotaleaceae</taxon>
        <taxon>Chryseosolibacter</taxon>
    </lineage>
</organism>
<reference evidence="1 2" key="1">
    <citation type="submission" date="2021-05" db="EMBL/GenBank/DDBJ databases">
        <title>A Polyphasic approach of four new species of the genus Ohtaekwangia: Ohtaekwangia histidinii sp. nov., Ohtaekwangia cretensis sp. nov., Ohtaekwangia indiensis sp. nov., Ohtaekwangia reichenbachii sp. nov. from diverse environment.</title>
        <authorList>
            <person name="Octaviana S."/>
        </authorList>
    </citation>
    <scope>NUCLEOTIDE SEQUENCE [LARGE SCALE GENOMIC DNA]</scope>
    <source>
        <strain evidence="1 2">PWU20</strain>
    </source>
</reference>
<gene>
    <name evidence="1" type="ORF">KK060_08310</name>
</gene>
<dbReference type="InterPro" id="IPR004981">
    <property type="entry name" value="Trp_2_3_dOase"/>
</dbReference>
<accession>A0ABS5VPK6</accession>
<dbReference type="RefSeq" id="WP_254153244.1">
    <property type="nucleotide sequence ID" value="NZ_JAHESD010000013.1"/>
</dbReference>
<dbReference type="InterPro" id="IPR037217">
    <property type="entry name" value="Trp/Indoleamine_2_3_dOase-like"/>
</dbReference>
<sequence length="323" mass="38306">MAENPVDDQLIEQLKKLQAKYDYMGQDLSSYLDGLLYSDYITYWDYIHVDTLLSLQNPKTSFPDEKVFIMYHQITELYFKLILLEIEQICFRNEIDEKFFLERLDRIIRYFKSLEGSFDVMVEGMEKEQFLKFRMALLPASGFQSAQYRLIEFGSTELINLVTEKERDVLKNADIPAMLEKIYWKSGATDLATGKKTLTLIQFENKYMNEFHAVANKHRERNLHQIFLKNFANATQKEKIIEKLREYDTYANVLWPLAHLKSAGRYLKKDPENVKATGGTNWHKYLPPRFQRRMFFPELWSEQEKSEWGLAAVKKNITNEITH</sequence>
<comment type="caution">
    <text evidence="1">The sequence shown here is derived from an EMBL/GenBank/DDBJ whole genome shotgun (WGS) entry which is preliminary data.</text>
</comment>
<dbReference type="Pfam" id="PF03301">
    <property type="entry name" value="Trp_dioxygenase"/>
    <property type="match status" value="1"/>
</dbReference>
<dbReference type="EMBL" id="JAHESD010000013">
    <property type="protein sequence ID" value="MBT1703281.1"/>
    <property type="molecule type" value="Genomic_DNA"/>
</dbReference>
<proteinExistence type="predicted"/>
<evidence type="ECO:0000313" key="1">
    <source>
        <dbReference type="EMBL" id="MBT1703281.1"/>
    </source>
</evidence>
<protein>
    <submittedName>
        <fullName evidence="1">Tryptophan 2,3-dioxygenase</fullName>
    </submittedName>
</protein>
<dbReference type="SUPFAM" id="SSF140959">
    <property type="entry name" value="Indolic compounds 2,3-dioxygenase-like"/>
    <property type="match status" value="1"/>
</dbReference>
<dbReference type="Proteomes" id="UP000772618">
    <property type="component" value="Unassembled WGS sequence"/>
</dbReference>
<name>A0ABS5VPK6_9BACT</name>
<dbReference type="Gene3D" id="1.20.58.480">
    <property type="match status" value="1"/>
</dbReference>
<evidence type="ECO:0000313" key="2">
    <source>
        <dbReference type="Proteomes" id="UP000772618"/>
    </source>
</evidence>